<protein>
    <recommendedName>
        <fullName evidence="1">NB-ARC domain-containing protein</fullName>
    </recommendedName>
</protein>
<accession>A0AAV9MM02</accession>
<evidence type="ECO:0000313" key="3">
    <source>
        <dbReference type="Proteomes" id="UP001311915"/>
    </source>
</evidence>
<evidence type="ECO:0000259" key="1">
    <source>
        <dbReference type="Pfam" id="PF00931"/>
    </source>
</evidence>
<feature type="domain" description="NB-ARC" evidence="1">
    <location>
        <begin position="70"/>
        <end position="114"/>
    </location>
</feature>
<dbReference type="Proteomes" id="UP001311915">
    <property type="component" value="Unassembled WGS sequence"/>
</dbReference>
<gene>
    <name evidence="2" type="ORF">R3W88_001761</name>
</gene>
<evidence type="ECO:0000313" key="2">
    <source>
        <dbReference type="EMBL" id="KAK4738064.1"/>
    </source>
</evidence>
<dbReference type="Pfam" id="PF00931">
    <property type="entry name" value="NB-ARC"/>
    <property type="match status" value="1"/>
</dbReference>
<name>A0AAV9MM02_9SOLN</name>
<keyword evidence="3" id="KW-1185">Reference proteome</keyword>
<comment type="caution">
    <text evidence="2">The sequence shown here is derived from an EMBL/GenBank/DDBJ whole genome shotgun (WGS) entry which is preliminary data.</text>
</comment>
<proteinExistence type="predicted"/>
<dbReference type="AlphaFoldDB" id="A0AAV9MM02"/>
<dbReference type="Gene3D" id="1.20.5.4130">
    <property type="match status" value="1"/>
</dbReference>
<organism evidence="2 3">
    <name type="scientific">Solanum pinnatisectum</name>
    <name type="common">tansyleaf nightshade</name>
    <dbReference type="NCBI Taxonomy" id="50273"/>
    <lineage>
        <taxon>Eukaryota</taxon>
        <taxon>Viridiplantae</taxon>
        <taxon>Streptophyta</taxon>
        <taxon>Embryophyta</taxon>
        <taxon>Tracheophyta</taxon>
        <taxon>Spermatophyta</taxon>
        <taxon>Magnoliopsida</taxon>
        <taxon>eudicotyledons</taxon>
        <taxon>Gunneridae</taxon>
        <taxon>Pentapetalae</taxon>
        <taxon>asterids</taxon>
        <taxon>lamiids</taxon>
        <taxon>Solanales</taxon>
        <taxon>Solanaceae</taxon>
        <taxon>Solanoideae</taxon>
        <taxon>Solaneae</taxon>
        <taxon>Solanum</taxon>
    </lineage>
</organism>
<dbReference type="InterPro" id="IPR002182">
    <property type="entry name" value="NB-ARC"/>
</dbReference>
<dbReference type="GO" id="GO:0043531">
    <property type="term" value="F:ADP binding"/>
    <property type="evidence" value="ECO:0007669"/>
    <property type="project" value="InterPro"/>
</dbReference>
<reference evidence="2 3" key="1">
    <citation type="submission" date="2023-10" db="EMBL/GenBank/DDBJ databases">
        <title>Genome-Wide Identification Analysis in wild type Solanum Pinnatisectum Reveals Some Genes Defensing Phytophthora Infestans.</title>
        <authorList>
            <person name="Sun C."/>
        </authorList>
    </citation>
    <scope>NUCLEOTIDE SEQUENCE [LARGE SCALE GENOMIC DNA]</scope>
    <source>
        <strain evidence="2">LQN</strain>
        <tissue evidence="2">Leaf</tissue>
    </source>
</reference>
<dbReference type="EMBL" id="JAWPEI010000001">
    <property type="protein sequence ID" value="KAK4738064.1"/>
    <property type="molecule type" value="Genomic_DNA"/>
</dbReference>
<sequence length="122" mass="14018">MQLTGCNLLQSFYEKLESLRVILDKTWKVTVDLKVLIGLEAQISQLAYRAEDMVDLKSRKMMQDQHARGARELEVVSIVWMGGIAKTTLANKIYNDQFIMSQFEIRAKVTVVLTQIQIQTQL</sequence>